<comment type="caution">
    <text evidence="2">The sequence shown here is derived from an EMBL/GenBank/DDBJ whole genome shotgun (WGS) entry which is preliminary data.</text>
</comment>
<accession>A0A5B7DL56</accession>
<keyword evidence="3" id="KW-1185">Reference proteome</keyword>
<dbReference type="Proteomes" id="UP000324222">
    <property type="component" value="Unassembled WGS sequence"/>
</dbReference>
<protein>
    <submittedName>
        <fullName evidence="2">Uncharacterized protein</fullName>
    </submittedName>
</protein>
<dbReference type="AlphaFoldDB" id="A0A5B7DL56"/>
<feature type="region of interest" description="Disordered" evidence="1">
    <location>
        <begin position="1"/>
        <end position="106"/>
    </location>
</feature>
<sequence length="106" mass="11757">MLSTMARPPHPIPSPGLPYLLPGTPPTQSNPWHPTATRPVPPTTQYRIPRPTLVSPTPSHSLQHTIPVLPLQRRHPQPRATPLSYESLSPGSVTGYHSRRPRISFL</sequence>
<evidence type="ECO:0000256" key="1">
    <source>
        <dbReference type="SAM" id="MobiDB-lite"/>
    </source>
</evidence>
<proteinExistence type="predicted"/>
<organism evidence="2 3">
    <name type="scientific">Portunus trituberculatus</name>
    <name type="common">Swimming crab</name>
    <name type="synonym">Neptunus trituberculatus</name>
    <dbReference type="NCBI Taxonomy" id="210409"/>
    <lineage>
        <taxon>Eukaryota</taxon>
        <taxon>Metazoa</taxon>
        <taxon>Ecdysozoa</taxon>
        <taxon>Arthropoda</taxon>
        <taxon>Crustacea</taxon>
        <taxon>Multicrustacea</taxon>
        <taxon>Malacostraca</taxon>
        <taxon>Eumalacostraca</taxon>
        <taxon>Eucarida</taxon>
        <taxon>Decapoda</taxon>
        <taxon>Pleocyemata</taxon>
        <taxon>Brachyura</taxon>
        <taxon>Eubrachyura</taxon>
        <taxon>Portunoidea</taxon>
        <taxon>Portunidae</taxon>
        <taxon>Portuninae</taxon>
        <taxon>Portunus</taxon>
    </lineage>
</organism>
<feature type="compositionally biased region" description="Basic residues" evidence="1">
    <location>
        <begin position="97"/>
        <end position="106"/>
    </location>
</feature>
<evidence type="ECO:0000313" key="2">
    <source>
        <dbReference type="EMBL" id="MPC21676.1"/>
    </source>
</evidence>
<gene>
    <name evidence="2" type="ORF">E2C01_014668</name>
</gene>
<name>A0A5B7DL56_PORTR</name>
<reference evidence="2 3" key="1">
    <citation type="submission" date="2019-05" db="EMBL/GenBank/DDBJ databases">
        <title>Another draft genome of Portunus trituberculatus and its Hox gene families provides insights of decapod evolution.</title>
        <authorList>
            <person name="Jeong J.-H."/>
            <person name="Song I."/>
            <person name="Kim S."/>
            <person name="Choi T."/>
            <person name="Kim D."/>
            <person name="Ryu S."/>
            <person name="Kim W."/>
        </authorList>
    </citation>
    <scope>NUCLEOTIDE SEQUENCE [LARGE SCALE GENOMIC DNA]</scope>
    <source>
        <tissue evidence="2">Muscle</tissue>
    </source>
</reference>
<dbReference type="EMBL" id="VSRR010001003">
    <property type="protein sequence ID" value="MPC21676.1"/>
    <property type="molecule type" value="Genomic_DNA"/>
</dbReference>
<feature type="compositionally biased region" description="Polar residues" evidence="1">
    <location>
        <begin position="54"/>
        <end position="64"/>
    </location>
</feature>
<evidence type="ECO:0000313" key="3">
    <source>
        <dbReference type="Proteomes" id="UP000324222"/>
    </source>
</evidence>